<dbReference type="Pfam" id="PF16715">
    <property type="entry name" value="CDPS"/>
    <property type="match status" value="1"/>
</dbReference>
<evidence type="ECO:0000256" key="1">
    <source>
        <dbReference type="ARBA" id="ARBA00006034"/>
    </source>
</evidence>
<evidence type="ECO:0000313" key="5">
    <source>
        <dbReference type="Proteomes" id="UP001195624"/>
    </source>
</evidence>
<comment type="caution">
    <text evidence="4">The sequence shown here is derived from an EMBL/GenBank/DDBJ whole genome shotgun (WGS) entry which is preliminary data.</text>
</comment>
<reference evidence="5" key="1">
    <citation type="submission" date="2023-07" db="EMBL/GenBank/DDBJ databases">
        <title>Genome mining of underrepresented organisms for secondary metabolites.</title>
        <authorList>
            <person name="D'Agostino P.M."/>
        </authorList>
    </citation>
    <scope>NUCLEOTIDE SEQUENCE [LARGE SCALE GENOMIC DNA]</scope>
    <source>
        <strain evidence="5">WS4403</strain>
    </source>
</reference>
<keyword evidence="5" id="KW-1185">Reference proteome</keyword>
<dbReference type="EMBL" id="JAGGMQ010000001">
    <property type="protein sequence ID" value="MBP2168676.1"/>
    <property type="molecule type" value="Genomic_DNA"/>
</dbReference>
<keyword evidence="2" id="KW-0808">Transferase</keyword>
<dbReference type="Gene3D" id="3.40.50.11710">
    <property type="entry name" value="Cyclodipeptide synthase"/>
    <property type="match status" value="1"/>
</dbReference>
<organism evidence="4 5">
    <name type="scientific">Winslowiella toletana</name>
    <dbReference type="NCBI Taxonomy" id="92490"/>
    <lineage>
        <taxon>Bacteria</taxon>
        <taxon>Pseudomonadati</taxon>
        <taxon>Pseudomonadota</taxon>
        <taxon>Gammaproteobacteria</taxon>
        <taxon>Enterobacterales</taxon>
        <taxon>Erwiniaceae</taxon>
        <taxon>Winslowiella</taxon>
    </lineage>
</organism>
<evidence type="ECO:0000256" key="2">
    <source>
        <dbReference type="ARBA" id="ARBA00022679"/>
    </source>
</evidence>
<accession>A0ABS4P7Q1</accession>
<gene>
    <name evidence="4" type="ORF">J2125_001868</name>
</gene>
<dbReference type="Proteomes" id="UP001195624">
    <property type="component" value="Unassembled WGS sequence"/>
</dbReference>
<proteinExistence type="inferred from homology"/>
<sequence>MEIASSRLLPAKLFTGTRYRATTAQVFPAHLRESIVAGCASEHICFLGVSLENKNFENNRFSAMLEWIAKRFSACKILIGDSIHRITLEATKGMPADEALEYGLRLGRLFIEENTHLIESFRHKLTCEFITCSEIQRCKDYNKIRLEIDNYFTRSSEFRASVELFGRKYHEKNWQGLHSAELSKRIRRSAEYFLEEFAIFACLAREGIDVMIYPGTFSSLADIAEGKFRGVSKDLEQLKFVSLRLKGR</sequence>
<evidence type="ECO:0000313" key="4">
    <source>
        <dbReference type="EMBL" id="MBP2168676.1"/>
    </source>
</evidence>
<evidence type="ECO:0000256" key="3">
    <source>
        <dbReference type="ARBA" id="ARBA00030771"/>
    </source>
</evidence>
<dbReference type="RefSeq" id="WP_157819476.1">
    <property type="nucleotide sequence ID" value="NZ_JAGGMQ010000001.1"/>
</dbReference>
<protein>
    <recommendedName>
        <fullName evidence="3">Cyclodipeptide synthase</fullName>
    </recommendedName>
</protein>
<dbReference type="InterPro" id="IPR038622">
    <property type="entry name" value="CDPS_sf"/>
</dbReference>
<comment type="similarity">
    <text evidence="1">Belongs to the CDPS family.</text>
</comment>
<dbReference type="InterPro" id="IPR030903">
    <property type="entry name" value="CDPS"/>
</dbReference>
<name>A0ABS4P7Q1_9GAMM</name>
<dbReference type="NCBIfam" id="TIGR04539">
    <property type="entry name" value="tRNA_cyclodipep"/>
    <property type="match status" value="1"/>
</dbReference>